<keyword evidence="2" id="KW-1185">Reference proteome</keyword>
<protein>
    <submittedName>
        <fullName evidence="1">Uncharacterized protein</fullName>
    </submittedName>
</protein>
<sequence>MRTKVYIRPRDKCYIGLWTAATPAAPVAMAAAASPNYTCIYYVATSVGLTKNFSSAVSSFSTSTKVVTTFGRTIANEILRLESFLLLRFQRNILCFRCYFPSEKTHTVCPPTEKHRTLGNLTAWSQGDRLTSPPRFHGLSFASSSCTFPTRSSLVSFKGIFILNVTFNSNLSVLMLSLKRFINNSMNDVNYNVTTENSLF</sequence>
<accession>A0ABD2D180</accession>
<gene>
    <name evidence="1" type="ORF">V1477_000311</name>
</gene>
<evidence type="ECO:0000313" key="2">
    <source>
        <dbReference type="Proteomes" id="UP001607303"/>
    </source>
</evidence>
<organism evidence="1 2">
    <name type="scientific">Vespula maculifrons</name>
    <name type="common">Eastern yellow jacket</name>
    <name type="synonym">Wasp</name>
    <dbReference type="NCBI Taxonomy" id="7453"/>
    <lineage>
        <taxon>Eukaryota</taxon>
        <taxon>Metazoa</taxon>
        <taxon>Ecdysozoa</taxon>
        <taxon>Arthropoda</taxon>
        <taxon>Hexapoda</taxon>
        <taxon>Insecta</taxon>
        <taxon>Pterygota</taxon>
        <taxon>Neoptera</taxon>
        <taxon>Endopterygota</taxon>
        <taxon>Hymenoptera</taxon>
        <taxon>Apocrita</taxon>
        <taxon>Aculeata</taxon>
        <taxon>Vespoidea</taxon>
        <taxon>Vespidae</taxon>
        <taxon>Vespinae</taxon>
        <taxon>Vespula</taxon>
    </lineage>
</organism>
<evidence type="ECO:0000313" key="1">
    <source>
        <dbReference type="EMBL" id="KAL2751153.1"/>
    </source>
</evidence>
<name>A0ABD2D180_VESMC</name>
<proteinExistence type="predicted"/>
<dbReference type="EMBL" id="JAYRBN010000007">
    <property type="protein sequence ID" value="KAL2751153.1"/>
    <property type="molecule type" value="Genomic_DNA"/>
</dbReference>
<dbReference type="Proteomes" id="UP001607303">
    <property type="component" value="Unassembled WGS sequence"/>
</dbReference>
<dbReference type="AlphaFoldDB" id="A0ABD2D180"/>
<comment type="caution">
    <text evidence="1">The sequence shown here is derived from an EMBL/GenBank/DDBJ whole genome shotgun (WGS) entry which is preliminary data.</text>
</comment>
<reference evidence="1 2" key="1">
    <citation type="journal article" date="2024" name="Ann. Entomol. Soc. Am.">
        <title>Genomic analyses of the southern and eastern yellowjacket wasps (Hymenoptera: Vespidae) reveal evolutionary signatures of social life.</title>
        <authorList>
            <person name="Catto M.A."/>
            <person name="Caine P.B."/>
            <person name="Orr S.E."/>
            <person name="Hunt B.G."/>
            <person name="Goodisman M.A.D."/>
        </authorList>
    </citation>
    <scope>NUCLEOTIDE SEQUENCE [LARGE SCALE GENOMIC DNA]</scope>
    <source>
        <strain evidence="1">232</strain>
        <tissue evidence="1">Head and thorax</tissue>
    </source>
</reference>